<dbReference type="Proteomes" id="UP000247702">
    <property type="component" value="Unassembled WGS sequence"/>
</dbReference>
<dbReference type="SMART" id="SM00875">
    <property type="entry name" value="BACK"/>
    <property type="match status" value="1"/>
</dbReference>
<proteinExistence type="predicted"/>
<dbReference type="InterPro" id="IPR011333">
    <property type="entry name" value="SKP1/BTB/POZ_sf"/>
</dbReference>
<dbReference type="PROSITE" id="PS51886">
    <property type="entry name" value="TLDC"/>
    <property type="match status" value="1"/>
</dbReference>
<sequence length="475" mass="55671">MTNQFFSRLSKNYIEILEDNEYYDITIEVGKDPDVKIFRAHMIILCYRSPYLRQILTSNKKNNELTHIKFPEISPYIFQNILTYIYGGIISLDDQDISVILDVLIVAGKFHLQELVDFLQRYLIENKAEAMEQQFELTYQTSIQSNSLLELQQFCSDFMAKSPEKIFNSLSFTSLPEQSLISLIKRDDLRMDEVKIWEYVLKWGLARNPTLNPDPSNWSVDDTNKMKTTLQNCLPYVRFFGLSSKDFLRQVRPYKKLLKDNLYEDLLEYHLDPEIETPNNILFPRTGDLGSKLISINIVSLVSSWIDNITIKNNKREFYLPYEFRLLLRGSRDGFTPKKFHALCDNIPNTITFIKIKDTDEIIGGYNPLIWKESLNGEYGKTRDSFIFSFKSKDNFNDSAILSRVNDADKAISYHVECGPTFSTDIFIGVEENDCLRDYNFNWCKQQMYKGTIRNTEKLFSIEDYEVFQVIKKNT</sequence>
<feature type="domain" description="BTB" evidence="1">
    <location>
        <begin position="23"/>
        <end position="94"/>
    </location>
</feature>
<dbReference type="Pfam" id="PF00651">
    <property type="entry name" value="BTB"/>
    <property type="match status" value="1"/>
</dbReference>
<dbReference type="Gene3D" id="3.30.710.10">
    <property type="entry name" value="Potassium Channel Kv1.1, Chain A"/>
    <property type="match status" value="1"/>
</dbReference>
<keyword evidence="4" id="KW-1185">Reference proteome</keyword>
<dbReference type="InterPro" id="IPR006571">
    <property type="entry name" value="TLDc_dom"/>
</dbReference>
<feature type="domain" description="TLDc" evidence="2">
    <location>
        <begin position="292"/>
        <end position="471"/>
    </location>
</feature>
<name>A0A2Z6S9F9_9GLOM</name>
<evidence type="ECO:0000313" key="4">
    <source>
        <dbReference type="Proteomes" id="UP000247702"/>
    </source>
</evidence>
<dbReference type="EMBL" id="BEXD01004015">
    <property type="protein sequence ID" value="GBC05562.1"/>
    <property type="molecule type" value="Genomic_DNA"/>
</dbReference>
<dbReference type="Pfam" id="PF07534">
    <property type="entry name" value="TLD"/>
    <property type="match status" value="1"/>
</dbReference>
<evidence type="ECO:0008006" key="5">
    <source>
        <dbReference type="Google" id="ProtNLM"/>
    </source>
</evidence>
<reference evidence="3 4" key="1">
    <citation type="submission" date="2017-11" db="EMBL/GenBank/DDBJ databases">
        <title>The genome of Rhizophagus clarus HR1 reveals common genetic basis of auxotrophy among arbuscular mycorrhizal fungi.</title>
        <authorList>
            <person name="Kobayashi Y."/>
        </authorList>
    </citation>
    <scope>NUCLEOTIDE SEQUENCE [LARGE SCALE GENOMIC DNA]</scope>
    <source>
        <strain evidence="3 4">HR1</strain>
    </source>
</reference>
<dbReference type="AlphaFoldDB" id="A0A2Z6S9F9"/>
<dbReference type="Gene3D" id="1.25.40.420">
    <property type="match status" value="1"/>
</dbReference>
<dbReference type="SUPFAM" id="SSF54695">
    <property type="entry name" value="POZ domain"/>
    <property type="match status" value="1"/>
</dbReference>
<dbReference type="PANTHER" id="PTHR46306:SF1">
    <property type="entry name" value="BTB_POZ DOMAIN-CONTAINING PROTEIN 9"/>
    <property type="match status" value="1"/>
</dbReference>
<evidence type="ECO:0000259" key="1">
    <source>
        <dbReference type="PROSITE" id="PS50097"/>
    </source>
</evidence>
<comment type="caution">
    <text evidence="3">The sequence shown here is derived from an EMBL/GenBank/DDBJ whole genome shotgun (WGS) entry which is preliminary data.</text>
</comment>
<dbReference type="PROSITE" id="PS50097">
    <property type="entry name" value="BTB"/>
    <property type="match status" value="1"/>
</dbReference>
<dbReference type="InterPro" id="IPR052407">
    <property type="entry name" value="BTB_POZ_domain_cont_9"/>
</dbReference>
<dbReference type="InterPro" id="IPR000210">
    <property type="entry name" value="BTB/POZ_dom"/>
</dbReference>
<protein>
    <recommendedName>
        <fullName evidence="5">BTB domain-containing protein</fullName>
    </recommendedName>
</protein>
<dbReference type="GO" id="GO:0005737">
    <property type="term" value="C:cytoplasm"/>
    <property type="evidence" value="ECO:0007669"/>
    <property type="project" value="TreeGrafter"/>
</dbReference>
<evidence type="ECO:0000259" key="2">
    <source>
        <dbReference type="PROSITE" id="PS51886"/>
    </source>
</evidence>
<accession>A0A2Z6S9F9</accession>
<organism evidence="3 4">
    <name type="scientific">Rhizophagus clarus</name>
    <dbReference type="NCBI Taxonomy" id="94130"/>
    <lineage>
        <taxon>Eukaryota</taxon>
        <taxon>Fungi</taxon>
        <taxon>Fungi incertae sedis</taxon>
        <taxon>Mucoromycota</taxon>
        <taxon>Glomeromycotina</taxon>
        <taxon>Glomeromycetes</taxon>
        <taxon>Glomerales</taxon>
        <taxon>Glomeraceae</taxon>
        <taxon>Rhizophagus</taxon>
    </lineage>
</organism>
<dbReference type="InterPro" id="IPR011705">
    <property type="entry name" value="BACK"/>
</dbReference>
<evidence type="ECO:0000313" key="3">
    <source>
        <dbReference type="EMBL" id="GBC05562.1"/>
    </source>
</evidence>
<dbReference type="Pfam" id="PF07707">
    <property type="entry name" value="BACK"/>
    <property type="match status" value="1"/>
</dbReference>
<gene>
    <name evidence="3" type="ORF">RclHR1_00630009</name>
</gene>
<dbReference type="PANTHER" id="PTHR46306">
    <property type="entry name" value="BTB/POZ DOMAIN-CONTAINING PROTEIN 9"/>
    <property type="match status" value="1"/>
</dbReference>
<dbReference type="CDD" id="cd18186">
    <property type="entry name" value="BTB_POZ_ZBTB_KLHL-like"/>
    <property type="match status" value="1"/>
</dbReference>
<dbReference type="SMART" id="SM00225">
    <property type="entry name" value="BTB"/>
    <property type="match status" value="1"/>
</dbReference>